<sequence length="185" mass="21193">MVQAIGDAAESARHPIVVGISGFCGAGKSVLARQLEPLLPGAIRMRGDDFLDPERSHRRSSDWDGVDRERLRDTVLSRFRSEQRGMFRRFDWSMRALAEPEPVPAGRILLVDLIGLFHPEVLDALDLSIWCDVDLETAAARGMERDRRLGRDHERLWREVWMPNDRAFYRAFQPRDAATLVLNSR</sequence>
<dbReference type="EMBL" id="JAEDAJ010000005">
    <property type="protein sequence ID" value="MBK0331804.1"/>
    <property type="molecule type" value="Genomic_DNA"/>
</dbReference>
<evidence type="ECO:0000313" key="2">
    <source>
        <dbReference type="Proteomes" id="UP000612352"/>
    </source>
</evidence>
<dbReference type="InterPro" id="IPR027417">
    <property type="entry name" value="P-loop_NTPase"/>
</dbReference>
<dbReference type="Gene3D" id="3.40.50.300">
    <property type="entry name" value="P-loop containing nucleotide triphosphate hydrolases"/>
    <property type="match status" value="1"/>
</dbReference>
<proteinExistence type="predicted"/>
<accession>A0ABS1BAW5</accession>
<protein>
    <submittedName>
        <fullName evidence="1">Phosphoglycerate transporter</fullName>
    </submittedName>
</protein>
<gene>
    <name evidence="1" type="ORF">I8D64_10340</name>
</gene>
<organism evidence="1 2">
    <name type="scientific">Brachybacterium halotolerans</name>
    <dbReference type="NCBI Taxonomy" id="2795215"/>
    <lineage>
        <taxon>Bacteria</taxon>
        <taxon>Bacillati</taxon>
        <taxon>Actinomycetota</taxon>
        <taxon>Actinomycetes</taxon>
        <taxon>Micrococcales</taxon>
        <taxon>Dermabacteraceae</taxon>
        <taxon>Brachybacterium</taxon>
    </lineage>
</organism>
<name>A0ABS1BAW5_9MICO</name>
<comment type="caution">
    <text evidence="1">The sequence shown here is derived from an EMBL/GenBank/DDBJ whole genome shotgun (WGS) entry which is preliminary data.</text>
</comment>
<dbReference type="SUPFAM" id="SSF52540">
    <property type="entry name" value="P-loop containing nucleoside triphosphate hydrolases"/>
    <property type="match status" value="1"/>
</dbReference>
<keyword evidence="2" id="KW-1185">Reference proteome</keyword>
<reference evidence="1 2" key="1">
    <citation type="submission" date="2020-12" db="EMBL/GenBank/DDBJ databases">
        <title>Brachybacterium sp. MASK1Z-5, whole genome shotgun sequence.</title>
        <authorList>
            <person name="Tuo L."/>
        </authorList>
    </citation>
    <scope>NUCLEOTIDE SEQUENCE [LARGE SCALE GENOMIC DNA]</scope>
    <source>
        <strain evidence="1 2">MASK1Z-5</strain>
    </source>
</reference>
<dbReference type="Proteomes" id="UP000612352">
    <property type="component" value="Unassembled WGS sequence"/>
</dbReference>
<evidence type="ECO:0000313" key="1">
    <source>
        <dbReference type="EMBL" id="MBK0331804.1"/>
    </source>
</evidence>